<accession>A0A426XBK0</accession>
<feature type="compositionally biased region" description="Polar residues" evidence="1">
    <location>
        <begin position="1"/>
        <end position="19"/>
    </location>
</feature>
<feature type="compositionally biased region" description="Basic and acidic residues" evidence="1">
    <location>
        <begin position="27"/>
        <end position="37"/>
    </location>
</feature>
<dbReference type="EMBL" id="AMZH03023033">
    <property type="protein sequence ID" value="RRT36855.1"/>
    <property type="molecule type" value="Genomic_DNA"/>
</dbReference>
<evidence type="ECO:0000313" key="2">
    <source>
        <dbReference type="EMBL" id="RRT36855.1"/>
    </source>
</evidence>
<sequence length="146" mass="15746">TGFSTSSSRHPQLRAQTPLRSGRKRDRGNGEGDREAARPPPPPSILAPPPFSYPLGILSILVALPSLRKVRVSLVLSFLAMLDLGLSVADLRFALPAIAQSTRGVLASVTMWLSWHSACRTAICKSKRGGFKDTHPEDLLAPVLKV</sequence>
<name>A0A426XBK0_ENSVE</name>
<organism evidence="2 3">
    <name type="scientific">Ensete ventricosum</name>
    <name type="common">Abyssinian banana</name>
    <name type="synonym">Musa ensete</name>
    <dbReference type="NCBI Taxonomy" id="4639"/>
    <lineage>
        <taxon>Eukaryota</taxon>
        <taxon>Viridiplantae</taxon>
        <taxon>Streptophyta</taxon>
        <taxon>Embryophyta</taxon>
        <taxon>Tracheophyta</taxon>
        <taxon>Spermatophyta</taxon>
        <taxon>Magnoliopsida</taxon>
        <taxon>Liliopsida</taxon>
        <taxon>Zingiberales</taxon>
        <taxon>Musaceae</taxon>
        <taxon>Ensete</taxon>
    </lineage>
</organism>
<comment type="caution">
    <text evidence="2">The sequence shown here is derived from an EMBL/GenBank/DDBJ whole genome shotgun (WGS) entry which is preliminary data.</text>
</comment>
<reference evidence="2 3" key="1">
    <citation type="journal article" date="2014" name="Agronomy (Basel)">
        <title>A Draft Genome Sequence for Ensete ventricosum, the Drought-Tolerant Tree Against Hunger.</title>
        <authorList>
            <person name="Harrison J."/>
            <person name="Moore K.A."/>
            <person name="Paszkiewicz K."/>
            <person name="Jones T."/>
            <person name="Grant M."/>
            <person name="Ambacheew D."/>
            <person name="Muzemil S."/>
            <person name="Studholme D.J."/>
        </authorList>
    </citation>
    <scope>NUCLEOTIDE SEQUENCE [LARGE SCALE GENOMIC DNA]</scope>
</reference>
<proteinExistence type="predicted"/>
<dbReference type="AlphaFoldDB" id="A0A426XBK0"/>
<dbReference type="Proteomes" id="UP000287651">
    <property type="component" value="Unassembled WGS sequence"/>
</dbReference>
<protein>
    <submittedName>
        <fullName evidence="2">Uncharacterized protein</fullName>
    </submittedName>
</protein>
<feature type="region of interest" description="Disordered" evidence="1">
    <location>
        <begin position="1"/>
        <end position="47"/>
    </location>
</feature>
<evidence type="ECO:0000313" key="3">
    <source>
        <dbReference type="Proteomes" id="UP000287651"/>
    </source>
</evidence>
<feature type="non-terminal residue" evidence="2">
    <location>
        <position position="1"/>
    </location>
</feature>
<feature type="compositionally biased region" description="Pro residues" evidence="1">
    <location>
        <begin position="38"/>
        <end position="47"/>
    </location>
</feature>
<evidence type="ECO:0000256" key="1">
    <source>
        <dbReference type="SAM" id="MobiDB-lite"/>
    </source>
</evidence>
<gene>
    <name evidence="2" type="ORF">B296_00040874</name>
</gene>